<name>A0A1G7ER86_9BACL</name>
<keyword evidence="3" id="KW-1185">Reference proteome</keyword>
<dbReference type="InterPro" id="IPR013216">
    <property type="entry name" value="Methyltransf_11"/>
</dbReference>
<dbReference type="SUPFAM" id="SSF53335">
    <property type="entry name" value="S-adenosyl-L-methionine-dependent methyltransferases"/>
    <property type="match status" value="1"/>
</dbReference>
<evidence type="ECO:0000313" key="3">
    <source>
        <dbReference type="Proteomes" id="UP000198972"/>
    </source>
</evidence>
<dbReference type="AlphaFoldDB" id="A0A1G7ER86"/>
<dbReference type="InterPro" id="IPR029063">
    <property type="entry name" value="SAM-dependent_MTases_sf"/>
</dbReference>
<dbReference type="STRING" id="670482.SAMN04488542_101298"/>
<dbReference type="Proteomes" id="UP000198972">
    <property type="component" value="Unassembled WGS sequence"/>
</dbReference>
<accession>A0A1G7ER86</accession>
<keyword evidence="2" id="KW-0489">Methyltransferase</keyword>
<dbReference type="RefSeq" id="WP_245742228.1">
    <property type="nucleotide sequence ID" value="NZ_FNBG01000001.1"/>
</dbReference>
<keyword evidence="2" id="KW-0808">Transferase</keyword>
<sequence>MKSMEIFKQIPLYRYLAFCNESKNLKKTVLDCGAGGDSSPLSLFYSHGYRTTGIDIDLGQVEMANQFGLSRGQNLNIHQGDMKNLEFEDESFSFVYSYNSIFHMMKDQVERSFLEMKRVTAKKGLLFVNFLTTNDFRVGDGIDLGNNQFQQYEDDVQVVHSYYGPGEADYLFDDMEVLYKEDRVLERIFEGQKIRQGFVDYILLKK</sequence>
<evidence type="ECO:0000313" key="2">
    <source>
        <dbReference type="EMBL" id="SDE65925.1"/>
    </source>
</evidence>
<dbReference type="Pfam" id="PF08241">
    <property type="entry name" value="Methyltransf_11"/>
    <property type="match status" value="1"/>
</dbReference>
<dbReference type="GO" id="GO:0008757">
    <property type="term" value="F:S-adenosylmethionine-dependent methyltransferase activity"/>
    <property type="evidence" value="ECO:0007669"/>
    <property type="project" value="InterPro"/>
</dbReference>
<protein>
    <submittedName>
        <fullName evidence="2">Methyltransferase domain-containing protein</fullName>
    </submittedName>
</protein>
<reference evidence="2 3" key="1">
    <citation type="submission" date="2016-10" db="EMBL/GenBank/DDBJ databases">
        <authorList>
            <person name="de Groot N.N."/>
        </authorList>
    </citation>
    <scope>NUCLEOTIDE SEQUENCE [LARGE SCALE GENOMIC DNA]</scope>
    <source>
        <strain evidence="2 3">DSM 28129</strain>
    </source>
</reference>
<dbReference type="EMBL" id="FNBG01000001">
    <property type="protein sequence ID" value="SDE65925.1"/>
    <property type="molecule type" value="Genomic_DNA"/>
</dbReference>
<dbReference type="Gene3D" id="3.40.50.150">
    <property type="entry name" value="Vaccinia Virus protein VP39"/>
    <property type="match status" value="1"/>
</dbReference>
<proteinExistence type="predicted"/>
<gene>
    <name evidence="2" type="ORF">SAMN04488542_101298</name>
</gene>
<dbReference type="GO" id="GO:0032259">
    <property type="term" value="P:methylation"/>
    <property type="evidence" value="ECO:0007669"/>
    <property type="project" value="UniProtKB-KW"/>
</dbReference>
<organism evidence="2 3">
    <name type="scientific">Fontibacillus panacisegetis</name>
    <dbReference type="NCBI Taxonomy" id="670482"/>
    <lineage>
        <taxon>Bacteria</taxon>
        <taxon>Bacillati</taxon>
        <taxon>Bacillota</taxon>
        <taxon>Bacilli</taxon>
        <taxon>Bacillales</taxon>
        <taxon>Paenibacillaceae</taxon>
        <taxon>Fontibacillus</taxon>
    </lineage>
</organism>
<feature type="domain" description="Methyltransferase type 11" evidence="1">
    <location>
        <begin position="30"/>
        <end position="128"/>
    </location>
</feature>
<evidence type="ECO:0000259" key="1">
    <source>
        <dbReference type="Pfam" id="PF08241"/>
    </source>
</evidence>